<comment type="similarity">
    <text evidence="5">Belongs to the TatC family.</text>
</comment>
<dbReference type="GO" id="GO:0043953">
    <property type="term" value="P:protein transport by the Tat complex"/>
    <property type="evidence" value="ECO:0007669"/>
    <property type="project" value="UniProtKB-UniRule"/>
</dbReference>
<dbReference type="PRINTS" id="PR01840">
    <property type="entry name" value="TATCFAMILY"/>
</dbReference>
<evidence type="ECO:0000256" key="5">
    <source>
        <dbReference type="HAMAP-Rule" id="MF_00902"/>
    </source>
</evidence>
<evidence type="ECO:0000313" key="7">
    <source>
        <dbReference type="Proteomes" id="UP000235731"/>
    </source>
</evidence>
<comment type="subcellular location">
    <subcellularLocation>
        <location evidence="5">Cell membrane</location>
        <topology evidence="5">Multi-pass membrane protein</topology>
    </subcellularLocation>
    <subcellularLocation>
        <location evidence="1">Membrane</location>
        <topology evidence="1">Multi-pass membrane protein</topology>
    </subcellularLocation>
</comment>
<dbReference type="HAMAP" id="MF_00902">
    <property type="entry name" value="TatC"/>
    <property type="match status" value="1"/>
</dbReference>
<feature type="transmembrane region" description="Helical" evidence="5">
    <location>
        <begin position="195"/>
        <end position="212"/>
    </location>
</feature>
<dbReference type="Proteomes" id="UP000235731">
    <property type="component" value="Unassembled WGS sequence"/>
</dbReference>
<keyword evidence="5" id="KW-0811">Translocation</keyword>
<keyword evidence="5" id="KW-0653">Protein transport</keyword>
<comment type="function">
    <text evidence="5">Part of the twin-arginine translocation (Tat) system that transports large folded proteins containing a characteristic twin-arginine motif in their signal peptide across membranes.</text>
</comment>
<dbReference type="Pfam" id="PF00902">
    <property type="entry name" value="TatC"/>
    <property type="match status" value="1"/>
</dbReference>
<feature type="transmembrane region" description="Helical" evidence="5">
    <location>
        <begin position="161"/>
        <end position="183"/>
    </location>
</feature>
<evidence type="ECO:0000313" key="6">
    <source>
        <dbReference type="EMBL" id="PMP61097.1"/>
    </source>
</evidence>
<evidence type="ECO:0000256" key="3">
    <source>
        <dbReference type="ARBA" id="ARBA00022989"/>
    </source>
</evidence>
<dbReference type="NCBIfam" id="TIGR00945">
    <property type="entry name" value="tatC"/>
    <property type="match status" value="1"/>
</dbReference>
<dbReference type="PANTHER" id="PTHR30371">
    <property type="entry name" value="SEC-INDEPENDENT PROTEIN TRANSLOCASE PROTEIN TATC"/>
    <property type="match status" value="1"/>
</dbReference>
<dbReference type="GO" id="GO:0033281">
    <property type="term" value="C:TAT protein transport complex"/>
    <property type="evidence" value="ECO:0007669"/>
    <property type="project" value="UniProtKB-UniRule"/>
</dbReference>
<dbReference type="GO" id="GO:0065002">
    <property type="term" value="P:intracellular protein transmembrane transport"/>
    <property type="evidence" value="ECO:0007669"/>
    <property type="project" value="TreeGrafter"/>
</dbReference>
<feature type="transmembrane region" description="Helical" evidence="5">
    <location>
        <begin position="20"/>
        <end position="41"/>
    </location>
</feature>
<organism evidence="6 7">
    <name type="scientific">Caldimicrobium thiodismutans</name>
    <dbReference type="NCBI Taxonomy" id="1653476"/>
    <lineage>
        <taxon>Bacteria</taxon>
        <taxon>Pseudomonadati</taxon>
        <taxon>Thermodesulfobacteriota</taxon>
        <taxon>Thermodesulfobacteria</taxon>
        <taxon>Thermodesulfobacteriales</taxon>
        <taxon>Thermodesulfobacteriaceae</taxon>
        <taxon>Caldimicrobium</taxon>
    </lineage>
</organism>
<proteinExistence type="inferred from homology"/>
<dbReference type="AlphaFoldDB" id="A0A2N7PIB1"/>
<evidence type="ECO:0000256" key="1">
    <source>
        <dbReference type="ARBA" id="ARBA00004141"/>
    </source>
</evidence>
<keyword evidence="2 5" id="KW-0812">Transmembrane</keyword>
<gene>
    <name evidence="5 6" type="primary">tatC</name>
    <name evidence="6" type="ORF">C0197_06130</name>
</gene>
<keyword evidence="3 5" id="KW-1133">Transmembrane helix</keyword>
<comment type="subunit">
    <text evidence="5">Forms a complex with TatA.</text>
</comment>
<dbReference type="GO" id="GO:0009977">
    <property type="term" value="F:proton motive force dependent protein transmembrane transporter activity"/>
    <property type="evidence" value="ECO:0007669"/>
    <property type="project" value="TreeGrafter"/>
</dbReference>
<feature type="transmembrane region" description="Helical" evidence="5">
    <location>
        <begin position="218"/>
        <end position="241"/>
    </location>
</feature>
<keyword evidence="5" id="KW-0813">Transport</keyword>
<feature type="transmembrane region" description="Helical" evidence="5">
    <location>
        <begin position="78"/>
        <end position="103"/>
    </location>
</feature>
<sequence>MHEASLEEKKQPFFEHLIELRACLIKAFIGWAITSVLVYLYSDNILEFLINPLRPYLPLSQKVYFKSLTEVFINEFKLSVIIGFIIGSPFIFYQLWTFIAPGLYPHEKKWIKLTVIISSFFFLLGDLVAYYLFLPFILKFFYSFGEKFLIFKPYLKEYIDFLLKIFLIFGIFFQIPSVIFLLNKLEIVSLEQLKKFRPYAIILSFIVSSLITTGGDPIYQILLALPLTFLYEVGIILTKLIPLRR</sequence>
<dbReference type="PANTHER" id="PTHR30371:SF0">
    <property type="entry name" value="SEC-INDEPENDENT PROTEIN TRANSLOCASE PROTEIN TATC, CHLOROPLASTIC-RELATED"/>
    <property type="match status" value="1"/>
</dbReference>
<name>A0A2N7PIB1_9BACT</name>
<dbReference type="InterPro" id="IPR002033">
    <property type="entry name" value="TatC"/>
</dbReference>
<evidence type="ECO:0000256" key="2">
    <source>
        <dbReference type="ARBA" id="ARBA00022692"/>
    </source>
</evidence>
<accession>A0A2N7PIB1</accession>
<keyword evidence="4 5" id="KW-0472">Membrane</keyword>
<evidence type="ECO:0000256" key="4">
    <source>
        <dbReference type="ARBA" id="ARBA00023136"/>
    </source>
</evidence>
<comment type="caution">
    <text evidence="6">The sequence shown here is derived from an EMBL/GenBank/DDBJ whole genome shotgun (WGS) entry which is preliminary data.</text>
</comment>
<protein>
    <recommendedName>
        <fullName evidence="5">Sec-independent protein translocase protein TatC</fullName>
    </recommendedName>
</protein>
<dbReference type="EMBL" id="PNIE01000093">
    <property type="protein sequence ID" value="PMP61097.1"/>
    <property type="molecule type" value="Genomic_DNA"/>
</dbReference>
<reference evidence="6 7" key="1">
    <citation type="submission" date="2018-01" db="EMBL/GenBank/DDBJ databases">
        <title>Metagenomic assembled genomes from two thermal pools in the Uzon Caldera, Kamchatka, Russia.</title>
        <authorList>
            <person name="Wilkins L."/>
            <person name="Ettinger C."/>
        </authorList>
    </citation>
    <scope>NUCLEOTIDE SEQUENCE [LARGE SCALE GENOMIC DNA]</scope>
    <source>
        <strain evidence="6">ZAV-15</strain>
    </source>
</reference>
<feature type="transmembrane region" description="Helical" evidence="5">
    <location>
        <begin position="115"/>
        <end position="141"/>
    </location>
</feature>
<keyword evidence="5" id="KW-1003">Cell membrane</keyword>